<evidence type="ECO:0000259" key="2">
    <source>
        <dbReference type="PROSITE" id="PS51819"/>
    </source>
</evidence>
<organism evidence="3 4">
    <name type="scientific">Paraburkholderia solitsugae</name>
    <dbReference type="NCBI Taxonomy" id="2675748"/>
    <lineage>
        <taxon>Bacteria</taxon>
        <taxon>Pseudomonadati</taxon>
        <taxon>Pseudomonadota</taxon>
        <taxon>Betaproteobacteria</taxon>
        <taxon>Burkholderiales</taxon>
        <taxon>Burkholderiaceae</taxon>
        <taxon>Paraburkholderia</taxon>
    </lineage>
</organism>
<evidence type="ECO:0000256" key="1">
    <source>
        <dbReference type="SAM" id="MobiDB-lite"/>
    </source>
</evidence>
<dbReference type="InterPro" id="IPR004360">
    <property type="entry name" value="Glyas_Fos-R_dOase_dom"/>
</dbReference>
<feature type="domain" description="VOC" evidence="2">
    <location>
        <begin position="163"/>
        <end position="277"/>
    </location>
</feature>
<dbReference type="PROSITE" id="PS51819">
    <property type="entry name" value="VOC"/>
    <property type="match status" value="2"/>
</dbReference>
<protein>
    <submittedName>
        <fullName evidence="3">Metapyrocatechase</fullName>
    </submittedName>
</protein>
<dbReference type="InterPro" id="IPR029068">
    <property type="entry name" value="Glyas_Bleomycin-R_OHBP_Dase"/>
</dbReference>
<sequence>MTTPASAPTRRHDRLGIHSLDHFCFSVPDLGVAKQFYTAFGLDVRDVDGALHLYTFGHPHCWAIVRTGAAQKQIQYLSFGAYGDEMDAFRVRLRDENVELLRSGEHVTDEGLWFHDCDGRLVQIKAAAKSSPDAKSMVSNPSAAAGARGAGPRAEQAPVRPSRLAHILLFTTDLQRVMRFYSNTLGLRLSDEAEVVAFMHGAHGSDHHLVAFGQANGAGLHHSSWDVCSIQEVGLGAMQMAAEGYSRGWGVGRHVLGSNYFYYVRDPWDSYAEYSCDIDYVPADIDWPSQAFTADNGFYLWAPPPPEDFAHDYE</sequence>
<evidence type="ECO:0000313" key="4">
    <source>
        <dbReference type="Proteomes" id="UP000652198"/>
    </source>
</evidence>
<name>A0ABX2C2Z0_9BURK</name>
<feature type="region of interest" description="Disordered" evidence="1">
    <location>
        <begin position="132"/>
        <end position="158"/>
    </location>
</feature>
<dbReference type="SUPFAM" id="SSF54593">
    <property type="entry name" value="Glyoxalase/Bleomycin resistance protein/Dihydroxybiphenyl dioxygenase"/>
    <property type="match status" value="1"/>
</dbReference>
<dbReference type="EMBL" id="WOEY01000136">
    <property type="protein sequence ID" value="NPT46608.1"/>
    <property type="molecule type" value="Genomic_DNA"/>
</dbReference>
<feature type="compositionally biased region" description="Low complexity" evidence="1">
    <location>
        <begin position="143"/>
        <end position="154"/>
    </location>
</feature>
<feature type="domain" description="VOC" evidence="2">
    <location>
        <begin position="19"/>
        <end position="127"/>
    </location>
</feature>
<dbReference type="Proteomes" id="UP000652198">
    <property type="component" value="Unassembled WGS sequence"/>
</dbReference>
<accession>A0ABX2C2Z0</accession>
<comment type="caution">
    <text evidence="3">The sequence shown here is derived from an EMBL/GenBank/DDBJ whole genome shotgun (WGS) entry which is preliminary data.</text>
</comment>
<dbReference type="InterPro" id="IPR037523">
    <property type="entry name" value="VOC_core"/>
</dbReference>
<proteinExistence type="predicted"/>
<gene>
    <name evidence="3" type="ORF">GNZ12_35905</name>
</gene>
<evidence type="ECO:0000313" key="3">
    <source>
        <dbReference type="EMBL" id="NPT46608.1"/>
    </source>
</evidence>
<dbReference type="Gene3D" id="3.10.180.10">
    <property type="entry name" value="2,3-Dihydroxybiphenyl 1,2-Dioxygenase, domain 1"/>
    <property type="match status" value="2"/>
</dbReference>
<keyword evidence="4" id="KW-1185">Reference proteome</keyword>
<reference evidence="3 4" key="1">
    <citation type="submission" date="2019-11" db="EMBL/GenBank/DDBJ databases">
        <title>Metabolism of dissolved organic matter in forest soils.</title>
        <authorList>
            <person name="Cyle K.T."/>
            <person name="Wilhelm R.C."/>
            <person name="Martinez C.E."/>
        </authorList>
    </citation>
    <scope>NUCLEOTIDE SEQUENCE [LARGE SCALE GENOMIC DNA]</scope>
    <source>
        <strain evidence="3 4">1N</strain>
    </source>
</reference>
<dbReference type="Pfam" id="PF00903">
    <property type="entry name" value="Glyoxalase"/>
    <property type="match status" value="1"/>
</dbReference>